<name>A0ABQ5K8J1_9EUKA</name>
<proteinExistence type="predicted"/>
<protein>
    <submittedName>
        <fullName evidence="1">Uncharacterized protein</fullName>
    </submittedName>
</protein>
<gene>
    <name evidence="1" type="ORF">ADUPG1_004742</name>
</gene>
<keyword evidence="2" id="KW-1185">Reference proteome</keyword>
<sequence length="53" mass="5810">MDHYAEHILLIGLYFNKMIAPAQGADLPRGISSMIRLIMSSATSSVSFDRGIL</sequence>
<dbReference type="Proteomes" id="UP001057375">
    <property type="component" value="Unassembled WGS sequence"/>
</dbReference>
<evidence type="ECO:0000313" key="1">
    <source>
        <dbReference type="EMBL" id="GKT27205.1"/>
    </source>
</evidence>
<reference evidence="1" key="1">
    <citation type="submission" date="2022-03" db="EMBL/GenBank/DDBJ databases">
        <title>Draft genome sequence of Aduncisulcus paluster, a free-living microaerophilic Fornicata.</title>
        <authorList>
            <person name="Yuyama I."/>
            <person name="Kume K."/>
            <person name="Tamura T."/>
            <person name="Inagaki Y."/>
            <person name="Hashimoto T."/>
        </authorList>
    </citation>
    <scope>NUCLEOTIDE SEQUENCE</scope>
    <source>
        <strain evidence="1">NY0171</strain>
    </source>
</reference>
<evidence type="ECO:0000313" key="2">
    <source>
        <dbReference type="Proteomes" id="UP001057375"/>
    </source>
</evidence>
<accession>A0ABQ5K8J1</accession>
<dbReference type="EMBL" id="BQXS01007339">
    <property type="protein sequence ID" value="GKT27205.1"/>
    <property type="molecule type" value="Genomic_DNA"/>
</dbReference>
<organism evidence="1 2">
    <name type="scientific">Aduncisulcus paluster</name>
    <dbReference type="NCBI Taxonomy" id="2918883"/>
    <lineage>
        <taxon>Eukaryota</taxon>
        <taxon>Metamonada</taxon>
        <taxon>Carpediemonas-like organisms</taxon>
        <taxon>Aduncisulcus</taxon>
    </lineage>
</organism>
<feature type="non-terminal residue" evidence="1">
    <location>
        <position position="53"/>
    </location>
</feature>
<comment type="caution">
    <text evidence="1">The sequence shown here is derived from an EMBL/GenBank/DDBJ whole genome shotgun (WGS) entry which is preliminary data.</text>
</comment>